<protein>
    <submittedName>
        <fullName evidence="3">Uncharacterized protein</fullName>
    </submittedName>
</protein>
<feature type="compositionally biased region" description="Low complexity" evidence="1">
    <location>
        <begin position="33"/>
        <end position="42"/>
    </location>
</feature>
<feature type="non-terminal residue" evidence="3">
    <location>
        <position position="1"/>
    </location>
</feature>
<evidence type="ECO:0000256" key="1">
    <source>
        <dbReference type="SAM" id="MobiDB-lite"/>
    </source>
</evidence>
<sequence length="444" mass="48157">TKPHATALVLLHCSLAATTTTTTHGALRPPLPASRLPPRRTLVAPLQQDRRRRRREGAAPRSLGVAGGGEPVPGGAAAAALHIRGARPASPVRPHLHHADGAANPGHRHLRRPRPRGPGPAWSPLRHPPRRLPHPPTLQRRQVHRELHSVRPPLARPPPQLSRRARRPCQGEAVRVDPRLGRRQPPPPTPPRARTVGGGAGDEPLPPHHLQHPRVHLLRRPGGGAPGAADRGRPQGGDVDDNSQAPRLPPGPHPSLPRPARRRTQPSQAADGPARAPDPRPPRLRRVWRRPVQVHRGGCDGEPRGRRVRRLPLRARPRGPGTPRRRGAGLPVLRGHERRHRHQRHRPGVGHAAPGPRPAHPGEAPRRGRRGGTGRGGGNEDNGGGGGEDASLGTLHIQLMLARMLWEFQWVPVPGEAPPDPAETFAFTVVMNNPLRAAIIDRVH</sequence>
<feature type="region of interest" description="Disordered" evidence="1">
    <location>
        <begin position="89"/>
        <end position="390"/>
    </location>
</feature>
<feature type="compositionally biased region" description="Gly residues" evidence="1">
    <location>
        <begin position="373"/>
        <end position="388"/>
    </location>
</feature>
<keyword evidence="2" id="KW-0732">Signal</keyword>
<feature type="compositionally biased region" description="Pro residues" evidence="1">
    <location>
        <begin position="247"/>
        <end position="257"/>
    </location>
</feature>
<feature type="signal peptide" evidence="2">
    <location>
        <begin position="1"/>
        <end position="19"/>
    </location>
</feature>
<dbReference type="AlphaFoldDB" id="A0A1D1ZCZ0"/>
<evidence type="ECO:0000256" key="2">
    <source>
        <dbReference type="SAM" id="SignalP"/>
    </source>
</evidence>
<feature type="compositionally biased region" description="Basic residues" evidence="1">
    <location>
        <begin position="106"/>
        <end position="115"/>
    </location>
</feature>
<reference evidence="3" key="1">
    <citation type="submission" date="2015-07" db="EMBL/GenBank/DDBJ databases">
        <title>Transcriptome Assembly of Anthurium amnicola.</title>
        <authorList>
            <person name="Suzuki J."/>
        </authorList>
    </citation>
    <scope>NUCLEOTIDE SEQUENCE</scope>
</reference>
<feature type="compositionally biased region" description="Basic residues" evidence="1">
    <location>
        <begin position="306"/>
        <end position="327"/>
    </location>
</feature>
<proteinExistence type="predicted"/>
<feature type="compositionally biased region" description="Basic residues" evidence="1">
    <location>
        <begin position="209"/>
        <end position="219"/>
    </location>
</feature>
<feature type="compositionally biased region" description="Basic residues" evidence="1">
    <location>
        <begin position="336"/>
        <end position="348"/>
    </location>
</feature>
<feature type="compositionally biased region" description="Basic residues" evidence="1">
    <location>
        <begin position="282"/>
        <end position="293"/>
    </location>
</feature>
<gene>
    <name evidence="3" type="ORF">g.66440</name>
</gene>
<feature type="chain" id="PRO_5008900923" evidence="2">
    <location>
        <begin position="20"/>
        <end position="444"/>
    </location>
</feature>
<organism evidence="3">
    <name type="scientific">Anthurium amnicola</name>
    <dbReference type="NCBI Taxonomy" id="1678845"/>
    <lineage>
        <taxon>Eukaryota</taxon>
        <taxon>Viridiplantae</taxon>
        <taxon>Streptophyta</taxon>
        <taxon>Embryophyta</taxon>
        <taxon>Tracheophyta</taxon>
        <taxon>Spermatophyta</taxon>
        <taxon>Magnoliopsida</taxon>
        <taxon>Liliopsida</taxon>
        <taxon>Araceae</taxon>
        <taxon>Pothoideae</taxon>
        <taxon>Potheae</taxon>
        <taxon>Anthurium</taxon>
    </lineage>
</organism>
<accession>A0A1D1ZCZ0</accession>
<evidence type="ECO:0000313" key="3">
    <source>
        <dbReference type="EMBL" id="JAT64681.1"/>
    </source>
</evidence>
<feature type="region of interest" description="Disordered" evidence="1">
    <location>
        <begin position="20"/>
        <end position="72"/>
    </location>
</feature>
<name>A0A1D1ZCZ0_9ARAE</name>
<dbReference type="EMBL" id="GDJX01003255">
    <property type="protein sequence ID" value="JAT64681.1"/>
    <property type="molecule type" value="Transcribed_RNA"/>
</dbReference>